<accession>A0AAN7YRB7</accession>
<evidence type="ECO:0000313" key="2">
    <source>
        <dbReference type="EMBL" id="KAK5578896.1"/>
    </source>
</evidence>
<keyword evidence="1" id="KW-1133">Transmembrane helix</keyword>
<feature type="transmembrane region" description="Helical" evidence="1">
    <location>
        <begin position="264"/>
        <end position="283"/>
    </location>
</feature>
<dbReference type="AlphaFoldDB" id="A0AAN7YRB7"/>
<evidence type="ECO:0008006" key="4">
    <source>
        <dbReference type="Google" id="ProtNLM"/>
    </source>
</evidence>
<feature type="transmembrane region" description="Helical" evidence="1">
    <location>
        <begin position="97"/>
        <end position="119"/>
    </location>
</feature>
<keyword evidence="1" id="KW-0812">Transmembrane</keyword>
<feature type="transmembrane region" description="Helical" evidence="1">
    <location>
        <begin position="344"/>
        <end position="366"/>
    </location>
</feature>
<name>A0AAN7YRB7_9MYCE</name>
<protein>
    <recommendedName>
        <fullName evidence="4">Transmembrane protein</fullName>
    </recommendedName>
</protein>
<gene>
    <name evidence="2" type="ORF">RB653_008571</name>
</gene>
<evidence type="ECO:0000256" key="1">
    <source>
        <dbReference type="SAM" id="Phobius"/>
    </source>
</evidence>
<reference evidence="2 3" key="1">
    <citation type="submission" date="2023-11" db="EMBL/GenBank/DDBJ databases">
        <title>Dfirmibasis_genome.</title>
        <authorList>
            <person name="Edelbroek B."/>
            <person name="Kjellin J."/>
            <person name="Jerlstrom-Hultqvist J."/>
            <person name="Soderbom F."/>
        </authorList>
    </citation>
    <scope>NUCLEOTIDE SEQUENCE [LARGE SCALE GENOMIC DNA]</scope>
    <source>
        <strain evidence="2 3">TNS-C-14</strain>
    </source>
</reference>
<comment type="caution">
    <text evidence="2">The sequence shown here is derived from an EMBL/GenBank/DDBJ whole genome shotgun (WGS) entry which is preliminary data.</text>
</comment>
<sequence>MFNFNKCINTSFRAYKKLANGSNNVSKLIINNKDNSKLLSSTSPLSNGCANNNKNNGIKFYSTKPPIPPIPPTQGNLRSYLFLYHNVDKGNGSYSNILLDLIGLAIVGTSLMSLIMYYFDSGKQDDEYMFRILNYFPSTPPFKLMDRNGYIKKLVREYKEGTITPAGLKVIGLIASTLDGDKYLLKYDMFDIVCEKIISKKDLVLNRSDPDFFILYRLAFNSKKAVPNEIVQKTEKNHIFRFLEENQKSLSDLEGFFDSFKIKYMDVILAGLVAAPIITLGIFRNRVSPAVVFKSVGRSSLVTSVAISAPLLKEQMNQHLFNECENYTCHALKSQIPMIAYGSLLVYLSTLPFVSWVLPICTTLALTKSYDGYKYYSKIAGYLRKKQQTNLSVEKTIE</sequence>
<dbReference type="EMBL" id="JAVFKY010000003">
    <property type="protein sequence ID" value="KAK5578896.1"/>
    <property type="molecule type" value="Genomic_DNA"/>
</dbReference>
<proteinExistence type="predicted"/>
<keyword evidence="1" id="KW-0472">Membrane</keyword>
<evidence type="ECO:0000313" key="3">
    <source>
        <dbReference type="Proteomes" id="UP001344447"/>
    </source>
</evidence>
<dbReference type="Proteomes" id="UP001344447">
    <property type="component" value="Unassembled WGS sequence"/>
</dbReference>
<organism evidence="2 3">
    <name type="scientific">Dictyostelium firmibasis</name>
    <dbReference type="NCBI Taxonomy" id="79012"/>
    <lineage>
        <taxon>Eukaryota</taxon>
        <taxon>Amoebozoa</taxon>
        <taxon>Evosea</taxon>
        <taxon>Eumycetozoa</taxon>
        <taxon>Dictyostelia</taxon>
        <taxon>Dictyosteliales</taxon>
        <taxon>Dictyosteliaceae</taxon>
        <taxon>Dictyostelium</taxon>
    </lineage>
</organism>
<keyword evidence="3" id="KW-1185">Reference proteome</keyword>